<keyword evidence="2" id="KW-1185">Reference proteome</keyword>
<reference evidence="1 2" key="1">
    <citation type="journal article" date="2022" name="Genome Biol. Evol.">
        <title>The Spruce Budworm Genome: Reconstructing the Evolutionary History of Antifreeze Proteins.</title>
        <authorList>
            <person name="Beliveau C."/>
            <person name="Gagne P."/>
            <person name="Picq S."/>
            <person name="Vernygora O."/>
            <person name="Keeling C.I."/>
            <person name="Pinkney K."/>
            <person name="Doucet D."/>
            <person name="Wen F."/>
            <person name="Johnston J.S."/>
            <person name="Maaroufi H."/>
            <person name="Boyle B."/>
            <person name="Laroche J."/>
            <person name="Dewar K."/>
            <person name="Juretic N."/>
            <person name="Blackburn G."/>
            <person name="Nisole A."/>
            <person name="Brunet B."/>
            <person name="Brandao M."/>
            <person name="Lumley L."/>
            <person name="Duan J."/>
            <person name="Quan G."/>
            <person name="Lucarotti C.J."/>
            <person name="Roe A.D."/>
            <person name="Sperling F.A.H."/>
            <person name="Levesque R.C."/>
            <person name="Cusson M."/>
        </authorList>
    </citation>
    <scope>NUCLEOTIDE SEQUENCE [LARGE SCALE GENOMIC DNA]</scope>
    <source>
        <strain evidence="1">Glfc:IPQL:Cfum</strain>
    </source>
</reference>
<name>A0ACC0K964_CHOFU</name>
<sequence length="455" mass="48563">MWSRKLRRLKLETLESLKLSNHYRLSSRHCLAINYLLYYERHTSRADSCPQLEELCSRTHLLFVDSGGELRDCGELPAARGDAPELQEYRREAATRRRREPSAAPRGLALATDELGARERARGAGGDCAVLAAAPAGPRATQALLALRGRLLGARVVWRPAGGPVARGGKLGHTQDAPPEPEGERRAELAGGRCAHGAAALGSTLLVCGGYDRARVLRGCEAYDPQRNAWSPRADMRRARARFPAARLADRVYAIGGSDGHVELDSVDAFEDDDKGGRWQACPPLPGARSHAAAAAHEDSGLLYVLGGWAAGRSLKAVHRRQMTGYSSPDDRPPGFLRVTARGGRVVADDGPVAVRGGGVARRAVGARCCDAGAVSPPPRRSRCPTPTPLDARSSAAERAALHGGCAWRGRLVLAGGSDGAASLRRVDWLLPGDAPGLAWQGRLSLVQFNLPNAE</sequence>
<dbReference type="EMBL" id="CM046124">
    <property type="protein sequence ID" value="KAI8433012.1"/>
    <property type="molecule type" value="Genomic_DNA"/>
</dbReference>
<protein>
    <submittedName>
        <fullName evidence="1">Uncharacterized protein</fullName>
    </submittedName>
</protein>
<accession>A0ACC0K964</accession>
<organism evidence="1 2">
    <name type="scientific">Choristoneura fumiferana</name>
    <name type="common">Spruce budworm moth</name>
    <name type="synonym">Archips fumiferana</name>
    <dbReference type="NCBI Taxonomy" id="7141"/>
    <lineage>
        <taxon>Eukaryota</taxon>
        <taxon>Metazoa</taxon>
        <taxon>Ecdysozoa</taxon>
        <taxon>Arthropoda</taxon>
        <taxon>Hexapoda</taxon>
        <taxon>Insecta</taxon>
        <taxon>Pterygota</taxon>
        <taxon>Neoptera</taxon>
        <taxon>Endopterygota</taxon>
        <taxon>Lepidoptera</taxon>
        <taxon>Glossata</taxon>
        <taxon>Ditrysia</taxon>
        <taxon>Tortricoidea</taxon>
        <taxon>Tortricidae</taxon>
        <taxon>Tortricinae</taxon>
        <taxon>Choristoneura</taxon>
    </lineage>
</organism>
<evidence type="ECO:0000313" key="2">
    <source>
        <dbReference type="Proteomes" id="UP001064048"/>
    </source>
</evidence>
<gene>
    <name evidence="1" type="ORF">MSG28_013882</name>
</gene>
<dbReference type="Proteomes" id="UP001064048">
    <property type="component" value="Chromosome 24"/>
</dbReference>
<comment type="caution">
    <text evidence="1">The sequence shown here is derived from an EMBL/GenBank/DDBJ whole genome shotgun (WGS) entry which is preliminary data.</text>
</comment>
<evidence type="ECO:0000313" key="1">
    <source>
        <dbReference type="EMBL" id="KAI8433012.1"/>
    </source>
</evidence>
<proteinExistence type="predicted"/>